<sequence>MLIAEGLARNERIDLALACSLAAISGALNAAAFYAVGFFSANMTGNVSLFSDKAAEGNWLPALFFLTIVVVFVAGAAVSALMISAGRRRGNIGIYAYSIFSEAVLLAALAAADLWLLAEWRSTVLVLGLAFLMGLQNATVTRISDARVRTTHVSGMATDIGIEIGVAVDIARGRDTQTDAAHNMAKLRLHGATILSFLAGGVAGVLVYREIGAGLLFICSGALSLIATRAIFHVRKRSRQNGASGAGA</sequence>
<dbReference type="InterPro" id="IPR010699">
    <property type="entry name" value="DUF1275"/>
</dbReference>
<keyword evidence="1" id="KW-0472">Membrane</keyword>
<evidence type="ECO:0000313" key="2">
    <source>
        <dbReference type="EMBL" id="CUA97754.1"/>
    </source>
</evidence>
<accession>A0A0K6I3M4</accession>
<gene>
    <name evidence="2" type="ORF">Ga0061067_10875</name>
</gene>
<keyword evidence="1" id="KW-1133">Transmembrane helix</keyword>
<feature type="transmembrane region" description="Helical" evidence="1">
    <location>
        <begin position="15"/>
        <end position="39"/>
    </location>
</feature>
<dbReference type="Pfam" id="PF06912">
    <property type="entry name" value="DUF1275"/>
    <property type="match status" value="1"/>
</dbReference>
<reference evidence="3" key="1">
    <citation type="submission" date="2015-08" db="EMBL/GenBank/DDBJ databases">
        <authorList>
            <person name="Varghese N."/>
        </authorList>
    </citation>
    <scope>NUCLEOTIDE SEQUENCE [LARGE SCALE GENOMIC DNA]</scope>
    <source>
        <strain evidence="3">DSM 23407</strain>
    </source>
</reference>
<proteinExistence type="predicted"/>
<dbReference type="AlphaFoldDB" id="A0A0K6I3M4"/>
<dbReference type="Proteomes" id="UP000183900">
    <property type="component" value="Unassembled WGS sequence"/>
</dbReference>
<evidence type="ECO:0000256" key="1">
    <source>
        <dbReference type="SAM" id="Phobius"/>
    </source>
</evidence>
<protein>
    <submittedName>
        <fullName evidence="2">Uncharacterized membrane protein YoaK, UPF0700 family</fullName>
    </submittedName>
</protein>
<feature type="transmembrane region" description="Helical" evidence="1">
    <location>
        <begin position="94"/>
        <end position="117"/>
    </location>
</feature>
<keyword evidence="1" id="KW-0812">Transmembrane</keyword>
<dbReference type="EMBL" id="CYHE01000008">
    <property type="protein sequence ID" value="CUA97754.1"/>
    <property type="molecule type" value="Genomic_DNA"/>
</dbReference>
<feature type="transmembrane region" description="Helical" evidence="1">
    <location>
        <begin position="59"/>
        <end position="82"/>
    </location>
</feature>
<keyword evidence="3" id="KW-1185">Reference proteome</keyword>
<organism evidence="2 3">
    <name type="scientific">Pannonibacter indicus</name>
    <dbReference type="NCBI Taxonomy" id="466044"/>
    <lineage>
        <taxon>Bacteria</taxon>
        <taxon>Pseudomonadati</taxon>
        <taxon>Pseudomonadota</taxon>
        <taxon>Alphaproteobacteria</taxon>
        <taxon>Hyphomicrobiales</taxon>
        <taxon>Stappiaceae</taxon>
        <taxon>Pannonibacter</taxon>
    </lineage>
</organism>
<dbReference type="RefSeq" id="WP_055456111.1">
    <property type="nucleotide sequence ID" value="NZ_CYHE01000008.1"/>
</dbReference>
<dbReference type="OrthoDB" id="270162at2"/>
<name>A0A0K6I3M4_9HYPH</name>
<evidence type="ECO:0000313" key="3">
    <source>
        <dbReference type="Proteomes" id="UP000183900"/>
    </source>
</evidence>
<feature type="transmembrane region" description="Helical" evidence="1">
    <location>
        <begin position="189"/>
        <end position="208"/>
    </location>
</feature>
<dbReference type="PANTHER" id="PTHR37314:SF4">
    <property type="entry name" value="UPF0700 TRANSMEMBRANE PROTEIN YOAK"/>
    <property type="match status" value="1"/>
</dbReference>
<feature type="transmembrane region" description="Helical" evidence="1">
    <location>
        <begin position="123"/>
        <end position="140"/>
    </location>
</feature>
<feature type="transmembrane region" description="Helical" evidence="1">
    <location>
        <begin position="214"/>
        <end position="232"/>
    </location>
</feature>
<dbReference type="PANTHER" id="PTHR37314">
    <property type="entry name" value="SLR0142 PROTEIN"/>
    <property type="match status" value="1"/>
</dbReference>